<feature type="domain" description="Polysaccharide export protein N-terminal" evidence="16">
    <location>
        <begin position="81"/>
        <end position="152"/>
    </location>
</feature>
<dbReference type="GO" id="GO:0009279">
    <property type="term" value="C:cell outer membrane"/>
    <property type="evidence" value="ECO:0007669"/>
    <property type="project" value="UniProtKB-SubCell"/>
</dbReference>
<dbReference type="EMBL" id="PVWO01000008">
    <property type="protein sequence ID" value="PSB59308.1"/>
    <property type="molecule type" value="Genomic_DNA"/>
</dbReference>
<accession>A0A2T1GN09</accession>
<dbReference type="InterPro" id="IPR003715">
    <property type="entry name" value="Poly_export_N"/>
</dbReference>
<dbReference type="PANTHER" id="PTHR33619:SF3">
    <property type="entry name" value="POLYSACCHARIDE EXPORT PROTEIN GFCE-RELATED"/>
    <property type="match status" value="1"/>
</dbReference>
<comment type="subcellular location">
    <subcellularLocation>
        <location evidence="1">Cell outer membrane</location>
        <topology evidence="1">Multi-pass membrane protein</topology>
    </subcellularLocation>
</comment>
<evidence type="ECO:0000256" key="4">
    <source>
        <dbReference type="ARBA" id="ARBA00022452"/>
    </source>
</evidence>
<keyword evidence="20" id="KW-1185">Reference proteome</keyword>
<dbReference type="InterPro" id="IPR049712">
    <property type="entry name" value="Poly_export"/>
</dbReference>
<evidence type="ECO:0000256" key="6">
    <source>
        <dbReference type="ARBA" id="ARBA00022692"/>
    </source>
</evidence>
<keyword evidence="12" id="KW-0564">Palmitate</keyword>
<evidence type="ECO:0000259" key="17">
    <source>
        <dbReference type="Pfam" id="PF10531"/>
    </source>
</evidence>
<name>A0A2T1GN09_9CYAN</name>
<evidence type="ECO:0000313" key="19">
    <source>
        <dbReference type="EMBL" id="PSB59308.1"/>
    </source>
</evidence>
<dbReference type="GO" id="GO:0015288">
    <property type="term" value="F:porin activity"/>
    <property type="evidence" value="ECO:0007669"/>
    <property type="project" value="UniProtKB-KW"/>
</dbReference>
<evidence type="ECO:0000256" key="15">
    <source>
        <dbReference type="SAM" id="MobiDB-lite"/>
    </source>
</evidence>
<keyword evidence="8" id="KW-0625">Polysaccharide transport</keyword>
<dbReference type="InterPro" id="IPR054765">
    <property type="entry name" value="SLBB_dom"/>
</dbReference>
<comment type="caution">
    <text evidence="19">The sequence shown here is derived from an EMBL/GenBank/DDBJ whole genome shotgun (WGS) entry which is preliminary data.</text>
</comment>
<keyword evidence="5" id="KW-0762">Sugar transport</keyword>
<feature type="domain" description="SLBB" evidence="18">
    <location>
        <begin position="159"/>
        <end position="243"/>
    </location>
</feature>
<evidence type="ECO:0000256" key="5">
    <source>
        <dbReference type="ARBA" id="ARBA00022597"/>
    </source>
</evidence>
<dbReference type="GO" id="GO:0006811">
    <property type="term" value="P:monoatomic ion transport"/>
    <property type="evidence" value="ECO:0007669"/>
    <property type="project" value="UniProtKB-KW"/>
</dbReference>
<feature type="domain" description="SLBB" evidence="18">
    <location>
        <begin position="270"/>
        <end position="358"/>
    </location>
</feature>
<keyword evidence="4" id="KW-1134">Transmembrane beta strand</keyword>
<evidence type="ECO:0000259" key="18">
    <source>
        <dbReference type="Pfam" id="PF22461"/>
    </source>
</evidence>
<evidence type="ECO:0000256" key="14">
    <source>
        <dbReference type="ARBA" id="ARBA00023288"/>
    </source>
</evidence>
<keyword evidence="3" id="KW-0813">Transport</keyword>
<dbReference type="OrthoDB" id="9793939at2"/>
<evidence type="ECO:0000256" key="1">
    <source>
        <dbReference type="ARBA" id="ARBA00004571"/>
    </source>
</evidence>
<dbReference type="GO" id="GO:0046930">
    <property type="term" value="C:pore complex"/>
    <property type="evidence" value="ECO:0007669"/>
    <property type="project" value="UniProtKB-KW"/>
</dbReference>
<feature type="domain" description="Soluble ligand binding" evidence="17">
    <location>
        <begin position="524"/>
        <end position="564"/>
    </location>
</feature>
<dbReference type="AlphaFoldDB" id="A0A2T1GN09"/>
<dbReference type="GO" id="GO:0015159">
    <property type="term" value="F:polysaccharide transmembrane transporter activity"/>
    <property type="evidence" value="ECO:0007669"/>
    <property type="project" value="InterPro"/>
</dbReference>
<proteinExistence type="inferred from homology"/>
<sequence length="619" mass="65508">MKTASLRTYLYKSVIVGLVPVLAIVNLQSGTLAAPTKDSKSKTPAKTLTAKIGGSAPAKKSVKAKPPAQRVVAPQNNSFADSYTLGSGDRLRIDIFNVPEYSGEFFVLGDGTVNLPVVGSIPVQGLTVQRASSLLTAYFSRYVKRPIVTISVLAPRPVQFAIAGEVTRSGSYTIPFTADNRKFPTISQAIQLAGGTTQTANLRQVQVRRAATGRIISVNIFDVLQRGNTSQDITLRDGDTIFIARAEGVNAADRLRLAGSNLANQDATVKVAILGEVGKPGTYTLKGDSGGAGRVTPPTLTEAIKIAGGSTASADLSRIRVRRNTRTGTGQVVPINLLNLLKAGDFGQDIILQDGDTILLPTATEINTVNSNLVSASNLGPQAISPPKVVVVGEVNRPGTYTVTGAGNTTNNNTQLTGTVALPTVTSAIQAAAGIKPTADIRQIQLIRTTRTGEQRIALNLFKLLQQGDTSQDIIIQEGDRIFIPVAQNSTAQDVELVSSSTLSPATIRVNVIGEAGISGGPREVPPNTTLNQAILLAGGFQNVRANKSEVDFIRLNPNGTVTKRLIKLNFARGIDPETNPRLQNNDTIVIGRNNLTRIGDGFSTILTPFNGLLNILRF</sequence>
<feature type="compositionally biased region" description="Low complexity" evidence="15">
    <location>
        <begin position="55"/>
        <end position="67"/>
    </location>
</feature>
<keyword evidence="6" id="KW-0812">Transmembrane</keyword>
<dbReference type="Pfam" id="PF02563">
    <property type="entry name" value="Poly_export"/>
    <property type="match status" value="1"/>
</dbReference>
<gene>
    <name evidence="19" type="ORF">C7B77_01295</name>
</gene>
<dbReference type="Proteomes" id="UP000238937">
    <property type="component" value="Unassembled WGS sequence"/>
</dbReference>
<protein>
    <submittedName>
        <fullName evidence="19">Polysaccharide export protein</fullName>
    </submittedName>
</protein>
<evidence type="ECO:0000256" key="9">
    <source>
        <dbReference type="ARBA" id="ARBA00023065"/>
    </source>
</evidence>
<keyword evidence="9" id="KW-0406">Ion transport</keyword>
<evidence type="ECO:0000256" key="8">
    <source>
        <dbReference type="ARBA" id="ARBA00023047"/>
    </source>
</evidence>
<evidence type="ECO:0000256" key="13">
    <source>
        <dbReference type="ARBA" id="ARBA00023237"/>
    </source>
</evidence>
<evidence type="ECO:0000313" key="20">
    <source>
        <dbReference type="Proteomes" id="UP000238937"/>
    </source>
</evidence>
<keyword evidence="13" id="KW-0998">Cell outer membrane</keyword>
<keyword evidence="11" id="KW-0472">Membrane</keyword>
<evidence type="ECO:0000256" key="11">
    <source>
        <dbReference type="ARBA" id="ARBA00023136"/>
    </source>
</evidence>
<reference evidence="19 20" key="1">
    <citation type="submission" date="2018-03" db="EMBL/GenBank/DDBJ databases">
        <title>The ancient ancestry and fast evolution of plastids.</title>
        <authorList>
            <person name="Moore K.R."/>
            <person name="Magnabosco C."/>
            <person name="Momper L."/>
            <person name="Gold D.A."/>
            <person name="Bosak T."/>
            <person name="Fournier G.P."/>
        </authorList>
    </citation>
    <scope>NUCLEOTIDE SEQUENCE [LARGE SCALE GENOMIC DNA]</scope>
    <source>
        <strain evidence="19 20">CCALA 037</strain>
    </source>
</reference>
<evidence type="ECO:0000256" key="12">
    <source>
        <dbReference type="ARBA" id="ARBA00023139"/>
    </source>
</evidence>
<dbReference type="RefSeq" id="WP_106299554.1">
    <property type="nucleotide sequence ID" value="NZ_PVWO01000008.1"/>
</dbReference>
<dbReference type="Gene3D" id="3.10.560.10">
    <property type="entry name" value="Outer membrane lipoprotein wza domain like"/>
    <property type="match status" value="4"/>
</dbReference>
<keyword evidence="7" id="KW-0732">Signal</keyword>
<keyword evidence="14" id="KW-0449">Lipoprotein</keyword>
<evidence type="ECO:0000256" key="3">
    <source>
        <dbReference type="ARBA" id="ARBA00022448"/>
    </source>
</evidence>
<evidence type="ECO:0000256" key="2">
    <source>
        <dbReference type="ARBA" id="ARBA00009450"/>
    </source>
</evidence>
<keyword evidence="10" id="KW-0626">Porin</keyword>
<evidence type="ECO:0000259" key="16">
    <source>
        <dbReference type="Pfam" id="PF02563"/>
    </source>
</evidence>
<dbReference type="Pfam" id="PF10531">
    <property type="entry name" value="SLBB"/>
    <property type="match status" value="1"/>
</dbReference>
<feature type="region of interest" description="Disordered" evidence="15">
    <location>
        <begin position="34"/>
        <end position="67"/>
    </location>
</feature>
<comment type="similarity">
    <text evidence="2">Belongs to the BexD/CtrA/VexA family.</text>
</comment>
<dbReference type="InterPro" id="IPR019554">
    <property type="entry name" value="Soluble_ligand-bd"/>
</dbReference>
<evidence type="ECO:0000256" key="7">
    <source>
        <dbReference type="ARBA" id="ARBA00022729"/>
    </source>
</evidence>
<dbReference type="Pfam" id="PF22461">
    <property type="entry name" value="SLBB_2"/>
    <property type="match status" value="2"/>
</dbReference>
<dbReference type="PANTHER" id="PTHR33619">
    <property type="entry name" value="POLYSACCHARIDE EXPORT PROTEIN GFCE-RELATED"/>
    <property type="match status" value="1"/>
</dbReference>
<dbReference type="Gene3D" id="3.30.1950.10">
    <property type="entry name" value="wza like domain"/>
    <property type="match status" value="1"/>
</dbReference>
<organism evidence="19 20">
    <name type="scientific">Chamaesiphon polymorphus CCALA 037</name>
    <dbReference type="NCBI Taxonomy" id="2107692"/>
    <lineage>
        <taxon>Bacteria</taxon>
        <taxon>Bacillati</taxon>
        <taxon>Cyanobacteriota</taxon>
        <taxon>Cyanophyceae</taxon>
        <taxon>Gomontiellales</taxon>
        <taxon>Chamaesiphonaceae</taxon>
        <taxon>Chamaesiphon</taxon>
    </lineage>
</organism>
<evidence type="ECO:0000256" key="10">
    <source>
        <dbReference type="ARBA" id="ARBA00023114"/>
    </source>
</evidence>